<organism evidence="2 3">
    <name type="scientific">Ranatra chinensis</name>
    <dbReference type="NCBI Taxonomy" id="642074"/>
    <lineage>
        <taxon>Eukaryota</taxon>
        <taxon>Metazoa</taxon>
        <taxon>Ecdysozoa</taxon>
        <taxon>Arthropoda</taxon>
        <taxon>Hexapoda</taxon>
        <taxon>Insecta</taxon>
        <taxon>Pterygota</taxon>
        <taxon>Neoptera</taxon>
        <taxon>Paraneoptera</taxon>
        <taxon>Hemiptera</taxon>
        <taxon>Heteroptera</taxon>
        <taxon>Panheteroptera</taxon>
        <taxon>Nepomorpha</taxon>
        <taxon>Nepidae</taxon>
        <taxon>Ranatrinae</taxon>
        <taxon>Ranatra</taxon>
    </lineage>
</organism>
<comment type="caution">
    <text evidence="2">The sequence shown here is derived from an EMBL/GenBank/DDBJ whole genome shotgun (WGS) entry which is preliminary data.</text>
</comment>
<evidence type="ECO:0000313" key="3">
    <source>
        <dbReference type="Proteomes" id="UP001558652"/>
    </source>
</evidence>
<dbReference type="AlphaFoldDB" id="A0ABD0YCY3"/>
<dbReference type="EMBL" id="JBFDAA010000009">
    <property type="protein sequence ID" value="KAL1129160.1"/>
    <property type="molecule type" value="Genomic_DNA"/>
</dbReference>
<name>A0ABD0YCY3_9HEMI</name>
<keyword evidence="3" id="KW-1185">Reference proteome</keyword>
<evidence type="ECO:0000313" key="2">
    <source>
        <dbReference type="EMBL" id="KAL1129160.1"/>
    </source>
</evidence>
<reference evidence="2 3" key="1">
    <citation type="submission" date="2024-07" db="EMBL/GenBank/DDBJ databases">
        <title>Chromosome-level genome assembly of the water stick insect Ranatra chinensis (Heteroptera: Nepidae).</title>
        <authorList>
            <person name="Liu X."/>
        </authorList>
    </citation>
    <scope>NUCLEOTIDE SEQUENCE [LARGE SCALE GENOMIC DNA]</scope>
    <source>
        <strain evidence="2">Cailab_2021Rc</strain>
        <tissue evidence="2">Muscle</tissue>
    </source>
</reference>
<proteinExistence type="predicted"/>
<dbReference type="Proteomes" id="UP001558652">
    <property type="component" value="Unassembled WGS sequence"/>
</dbReference>
<feature type="region of interest" description="Disordered" evidence="1">
    <location>
        <begin position="45"/>
        <end position="67"/>
    </location>
</feature>
<feature type="compositionally biased region" description="Polar residues" evidence="1">
    <location>
        <begin position="1"/>
        <end position="16"/>
    </location>
</feature>
<protein>
    <submittedName>
        <fullName evidence="2">Uncharacterized protein</fullName>
    </submittedName>
</protein>
<feature type="compositionally biased region" description="Pro residues" evidence="1">
    <location>
        <begin position="52"/>
        <end position="67"/>
    </location>
</feature>
<accession>A0ABD0YCY3</accession>
<gene>
    <name evidence="2" type="ORF">AAG570_013691</name>
</gene>
<feature type="region of interest" description="Disordered" evidence="1">
    <location>
        <begin position="1"/>
        <end position="21"/>
    </location>
</feature>
<sequence>MSTNRNRFGSTNSEQEASFYETDGSFFESYTAVSWKLENRRLMTMQETGPTPQTPSPPPASLGVKPPPELRLHHKEIDNILIPPTNHVHYLGLDVDEKDYLEPSDLTEKTRPKQEIQTIN</sequence>
<evidence type="ECO:0000256" key="1">
    <source>
        <dbReference type="SAM" id="MobiDB-lite"/>
    </source>
</evidence>